<dbReference type="OrthoDB" id="2148490at2759"/>
<dbReference type="InterPro" id="IPR028055">
    <property type="entry name" value="YidC/Oxa/ALB_C"/>
</dbReference>
<gene>
    <name evidence="8" type="ORF">AJ80_00784</name>
</gene>
<keyword evidence="5" id="KW-0472">Membrane</keyword>
<evidence type="ECO:0000313" key="9">
    <source>
        <dbReference type="Proteomes" id="UP000224634"/>
    </source>
</evidence>
<dbReference type="GO" id="GO:0033617">
    <property type="term" value="P:mitochondrial respiratory chain complex IV assembly"/>
    <property type="evidence" value="ECO:0007669"/>
    <property type="project" value="TreeGrafter"/>
</dbReference>
<evidence type="ECO:0000256" key="6">
    <source>
        <dbReference type="RuleBase" id="RU003945"/>
    </source>
</evidence>
<dbReference type="AlphaFoldDB" id="A0A2B7Z2U4"/>
<evidence type="ECO:0000256" key="2">
    <source>
        <dbReference type="ARBA" id="ARBA00009877"/>
    </source>
</evidence>
<comment type="subcellular location">
    <subcellularLocation>
        <location evidence="1 6">Membrane</location>
        <topology evidence="1 6">Multi-pass membrane protein</topology>
    </subcellularLocation>
</comment>
<dbReference type="PANTHER" id="PTHR12428">
    <property type="entry name" value="OXA1"/>
    <property type="match status" value="1"/>
</dbReference>
<dbReference type="Proteomes" id="UP000224634">
    <property type="component" value="Unassembled WGS sequence"/>
</dbReference>
<comment type="similarity">
    <text evidence="2 6">Belongs to the OXA1/ALB3/YidC family.</text>
</comment>
<proteinExistence type="inferred from homology"/>
<organism evidence="8 9">
    <name type="scientific">Polytolypa hystricis (strain UAMH7299)</name>
    <dbReference type="NCBI Taxonomy" id="1447883"/>
    <lineage>
        <taxon>Eukaryota</taxon>
        <taxon>Fungi</taxon>
        <taxon>Dikarya</taxon>
        <taxon>Ascomycota</taxon>
        <taxon>Pezizomycotina</taxon>
        <taxon>Eurotiomycetes</taxon>
        <taxon>Eurotiomycetidae</taxon>
        <taxon>Onygenales</taxon>
        <taxon>Onygenales incertae sedis</taxon>
        <taxon>Polytolypa</taxon>
    </lineage>
</organism>
<keyword evidence="9" id="KW-1185">Reference proteome</keyword>
<name>A0A2B7Z2U4_POLH7</name>
<evidence type="ECO:0000313" key="8">
    <source>
        <dbReference type="EMBL" id="PGH27543.1"/>
    </source>
</evidence>
<accession>A0A2B7Z2U4</accession>
<dbReference type="GO" id="GO:0032979">
    <property type="term" value="P:protein insertion into mitochondrial inner membrane from matrix"/>
    <property type="evidence" value="ECO:0007669"/>
    <property type="project" value="TreeGrafter"/>
</dbReference>
<dbReference type="STRING" id="1447883.A0A2B7Z2U4"/>
<reference evidence="8 9" key="1">
    <citation type="submission" date="2017-10" db="EMBL/GenBank/DDBJ databases">
        <title>Comparative genomics in systemic dimorphic fungi from Ajellomycetaceae.</title>
        <authorList>
            <person name="Munoz J.F."/>
            <person name="Mcewen J.G."/>
            <person name="Clay O.K."/>
            <person name="Cuomo C.A."/>
        </authorList>
    </citation>
    <scope>NUCLEOTIDE SEQUENCE [LARGE SCALE GENOMIC DNA]</scope>
    <source>
        <strain evidence="8 9">UAMH7299</strain>
    </source>
</reference>
<dbReference type="InterPro" id="IPR001708">
    <property type="entry name" value="YidC/ALB3/OXA1/COX18"/>
</dbReference>
<protein>
    <recommendedName>
        <fullName evidence="7">Membrane insertase YidC/Oxa/ALB C-terminal domain-containing protein</fullName>
    </recommendedName>
</protein>
<evidence type="ECO:0000256" key="4">
    <source>
        <dbReference type="ARBA" id="ARBA00022989"/>
    </source>
</evidence>
<dbReference type="PANTHER" id="PTHR12428:SF65">
    <property type="entry name" value="CYTOCHROME C OXIDASE ASSEMBLY PROTEIN COX18, MITOCHONDRIAL"/>
    <property type="match status" value="1"/>
</dbReference>
<feature type="domain" description="Membrane insertase YidC/Oxa/ALB C-terminal" evidence="7">
    <location>
        <begin position="67"/>
        <end position="312"/>
    </location>
</feature>
<dbReference type="Pfam" id="PF02096">
    <property type="entry name" value="60KD_IMP"/>
    <property type="match status" value="1"/>
</dbReference>
<evidence type="ECO:0000259" key="7">
    <source>
        <dbReference type="Pfam" id="PF02096"/>
    </source>
</evidence>
<dbReference type="GO" id="GO:0032977">
    <property type="term" value="F:membrane insertase activity"/>
    <property type="evidence" value="ECO:0007669"/>
    <property type="project" value="InterPro"/>
</dbReference>
<evidence type="ECO:0000256" key="5">
    <source>
        <dbReference type="ARBA" id="ARBA00023136"/>
    </source>
</evidence>
<evidence type="ECO:0000256" key="1">
    <source>
        <dbReference type="ARBA" id="ARBA00004141"/>
    </source>
</evidence>
<comment type="caution">
    <text evidence="8">The sequence shown here is derived from an EMBL/GenBank/DDBJ whole genome shotgun (WGS) entry which is preliminary data.</text>
</comment>
<sequence>MRAHLYLRPASFARFPSQLRSGLRNQGPAFQQSRLFHPSQPCRLLDTSVTLANGLLEGVHSVTGLPWVVSIPLTALIVRSTIAWPLQVWAHRQYRQKAILGPILVAWSRRFQDLVMLESFRKGEHIPPAVAEKRVLLKNKAKKRDLYKRWGLWNWSGRAPMLQLPIWLCMMESIRRMVGMQDGGILTIITKWLDSNANLPSIPTVQSMASEGALWFPDLLAYDPILPIFLSATLLSSIHVGFKVKPLKEIRMLPMGKERTFATMGWSLRRGAQIMSVLLIPIMHGAQAPAGLAIYWISSSSFATMQALILKKVIYNPPIPKVSDPKAVRP</sequence>
<dbReference type="EMBL" id="PDNA01000006">
    <property type="protein sequence ID" value="PGH27543.1"/>
    <property type="molecule type" value="Genomic_DNA"/>
</dbReference>
<evidence type="ECO:0000256" key="3">
    <source>
        <dbReference type="ARBA" id="ARBA00022692"/>
    </source>
</evidence>
<keyword evidence="4" id="KW-1133">Transmembrane helix</keyword>
<keyword evidence="3 6" id="KW-0812">Transmembrane</keyword>
<dbReference type="GO" id="GO:0005743">
    <property type="term" value="C:mitochondrial inner membrane"/>
    <property type="evidence" value="ECO:0007669"/>
    <property type="project" value="TreeGrafter"/>
</dbReference>